<dbReference type="GO" id="GO:0035591">
    <property type="term" value="F:signaling adaptor activity"/>
    <property type="evidence" value="ECO:0007669"/>
    <property type="project" value="TreeGrafter"/>
</dbReference>
<proteinExistence type="predicted"/>
<dbReference type="PANTHER" id="PTHR47566:SF1">
    <property type="entry name" value="PROTEIN NUD1"/>
    <property type="match status" value="1"/>
</dbReference>
<dbReference type="Gene3D" id="3.80.10.10">
    <property type="entry name" value="Ribonuclease Inhibitor"/>
    <property type="match status" value="1"/>
</dbReference>
<evidence type="ECO:0000256" key="2">
    <source>
        <dbReference type="ARBA" id="ARBA00022737"/>
    </source>
</evidence>
<dbReference type="InterPro" id="IPR032675">
    <property type="entry name" value="LRR_dom_sf"/>
</dbReference>
<dbReference type="AlphaFoldDB" id="A0A0E2E265"/>
<evidence type="ECO:0000259" key="4">
    <source>
        <dbReference type="Pfam" id="PF18998"/>
    </source>
</evidence>
<keyword evidence="3" id="KW-0732">Signal</keyword>
<dbReference type="Pfam" id="PF18998">
    <property type="entry name" value="Flg_new_2"/>
    <property type="match status" value="3"/>
</dbReference>
<feature type="signal peptide" evidence="3">
    <location>
        <begin position="1"/>
        <end position="40"/>
    </location>
</feature>
<feature type="domain" description="Bacterial repeat" evidence="4">
    <location>
        <begin position="240"/>
        <end position="306"/>
    </location>
</feature>
<evidence type="ECO:0000256" key="1">
    <source>
        <dbReference type="ARBA" id="ARBA00022614"/>
    </source>
</evidence>
<evidence type="ECO:0000256" key="3">
    <source>
        <dbReference type="SAM" id="SignalP"/>
    </source>
</evidence>
<protein>
    <recommendedName>
        <fullName evidence="4">Bacterial repeat domain-containing protein</fullName>
    </recommendedName>
</protein>
<comment type="caution">
    <text evidence="5">The sequence shown here is derived from an EMBL/GenBank/DDBJ whole genome shotgun (WGS) entry which is preliminary data.</text>
</comment>
<dbReference type="SUPFAM" id="SSF52058">
    <property type="entry name" value="L domain-like"/>
    <property type="match status" value="1"/>
</dbReference>
<feature type="domain" description="Bacterial repeat" evidence="4">
    <location>
        <begin position="69"/>
        <end position="133"/>
    </location>
</feature>
<accession>A0A0E2E265</accession>
<dbReference type="PATRIC" id="fig|999432.5.peg.2378"/>
<feature type="domain" description="Bacterial repeat" evidence="4">
    <location>
        <begin position="143"/>
        <end position="224"/>
    </location>
</feature>
<feature type="chain" id="PRO_5002393360" description="Bacterial repeat domain-containing protein" evidence="3">
    <location>
        <begin position="41"/>
        <end position="539"/>
    </location>
</feature>
<organism evidence="5">
    <name type="scientific">Treponema denticola H-22</name>
    <dbReference type="NCBI Taxonomy" id="999432"/>
    <lineage>
        <taxon>Bacteria</taxon>
        <taxon>Pseudomonadati</taxon>
        <taxon>Spirochaetota</taxon>
        <taxon>Spirochaetia</taxon>
        <taxon>Spirochaetales</taxon>
        <taxon>Treponemataceae</taxon>
        <taxon>Treponema</taxon>
    </lineage>
</organism>
<dbReference type="Proteomes" id="UP000011705">
    <property type="component" value="Chromosome"/>
</dbReference>
<keyword evidence="1" id="KW-0433">Leucine-rich repeat</keyword>
<dbReference type="PANTHER" id="PTHR47566">
    <property type="match status" value="1"/>
</dbReference>
<gene>
    <name evidence="5" type="ORF">HMPREF9726_02289</name>
</gene>
<reference evidence="5" key="1">
    <citation type="submission" date="2012-01" db="EMBL/GenBank/DDBJ databases">
        <title>The Genome Sequence of Treponema denticola H-22.</title>
        <authorList>
            <consortium name="The Broad Institute Genome Sequencing Platform"/>
            <person name="Earl A."/>
            <person name="Ward D."/>
            <person name="Feldgarden M."/>
            <person name="Gevers D."/>
            <person name="Blanton J.M."/>
            <person name="Fenno C.J."/>
            <person name="Baranova O.V."/>
            <person name="Mathney J."/>
            <person name="Dewhirst F.E."/>
            <person name="Izard J."/>
            <person name="Young S.K."/>
            <person name="Zeng Q."/>
            <person name="Gargeya S."/>
            <person name="Fitzgerald M."/>
            <person name="Haas B."/>
            <person name="Abouelleil A."/>
            <person name="Alvarado L."/>
            <person name="Arachchi H.M."/>
            <person name="Berlin A."/>
            <person name="Chapman S.B."/>
            <person name="Gearin G."/>
            <person name="Goldberg J."/>
            <person name="Griggs A."/>
            <person name="Gujja S."/>
            <person name="Hansen M."/>
            <person name="Heiman D."/>
            <person name="Howarth C."/>
            <person name="Larimer J."/>
            <person name="Lui A."/>
            <person name="MacDonald P.J.P."/>
            <person name="McCowen C."/>
            <person name="Montmayeur A."/>
            <person name="Murphy C."/>
            <person name="Neiman D."/>
            <person name="Pearson M."/>
            <person name="Priest M."/>
            <person name="Roberts A."/>
            <person name="Saif S."/>
            <person name="Shea T."/>
            <person name="Sisk P."/>
            <person name="Stolte C."/>
            <person name="Sykes S."/>
            <person name="Wortman J."/>
            <person name="Nusbaum C."/>
            <person name="Birren B."/>
        </authorList>
    </citation>
    <scope>NUCLEOTIDE SEQUENCE [LARGE SCALE GENOMIC DNA]</scope>
    <source>
        <strain evidence="5">H-22</strain>
    </source>
</reference>
<dbReference type="HOGENOM" id="CLU_032128_1_0_12"/>
<dbReference type="InterPro" id="IPR044060">
    <property type="entry name" value="Bacterial_rp_domain"/>
</dbReference>
<dbReference type="InterPro" id="IPR052574">
    <property type="entry name" value="CDIRP"/>
</dbReference>
<name>A0A0E2E265_TREDN</name>
<dbReference type="RefSeq" id="WP_002685753.1">
    <property type="nucleotide sequence ID" value="NZ_CM001795.1"/>
</dbReference>
<evidence type="ECO:0000313" key="5">
    <source>
        <dbReference type="EMBL" id="EMB30604.1"/>
    </source>
</evidence>
<sequence>MTKFKTKHKAHALRKTGAAALIIAAVLTLALLFTACPNNAGGGGTPSTPKHAVTFSVEGGNGMLKAEVDGTEINSGDKVEQGKTIVFTATPDSGFHVKGWTLDGKPVAEAGINTEYKLTVTKPAIVKVSFESNSTTPPPPTKYTVTLNQTEHGKVTASPAIPQDGKVDENTVITFTAKADDGYKVGKWTVTPAEALQTGTGADESETAKVKITADTTVSVSFIKKTYAITFSVEGGIGGTLEAKVDGKKISSGDMVEHGKEVNFTPKAEKGYRVKNWTLDGENIGGTEYFTLGVSKPATVTLSFEVNYVRGGAVLILSPDKLNIKVKAVTADGSAITVEGCNETTLASNTETTLTATGTTVILKGKITELDVSGAYGNKQPLIALNVQGLIYLQTLGCEYNQLTELNVEGCTSLKGLGCGDNKLTNLNLRGLTSLQTLFCGSNQLTSLNVQDLTALQRLYCPGNQLNAQAMTKLLKGLPVRAASDDARAVLYTEETDKTEGNCKDFTNPPELKAAFDEAKTNKHWKLQKIDASESNVDL</sequence>
<dbReference type="EMBL" id="AGDV01000021">
    <property type="protein sequence ID" value="EMB30604.1"/>
    <property type="molecule type" value="Genomic_DNA"/>
</dbReference>
<keyword evidence="2" id="KW-0677">Repeat</keyword>